<keyword evidence="5 7" id="KW-0472">Membrane</keyword>
<gene>
    <name evidence="9" type="ORF">GXX24_06400</name>
</gene>
<feature type="compositionally biased region" description="Basic and acidic residues" evidence="6">
    <location>
        <begin position="115"/>
        <end position="132"/>
    </location>
</feature>
<evidence type="ECO:0000256" key="7">
    <source>
        <dbReference type="SAM" id="Phobius"/>
    </source>
</evidence>
<evidence type="ECO:0000256" key="5">
    <source>
        <dbReference type="ARBA" id="ARBA00023136"/>
    </source>
</evidence>
<evidence type="ECO:0000256" key="4">
    <source>
        <dbReference type="ARBA" id="ARBA00022989"/>
    </source>
</evidence>
<evidence type="ECO:0000313" key="10">
    <source>
        <dbReference type="Proteomes" id="UP000580830"/>
    </source>
</evidence>
<dbReference type="EMBL" id="DULP01000091">
    <property type="protein sequence ID" value="HHW33754.1"/>
    <property type="molecule type" value="Genomic_DNA"/>
</dbReference>
<feature type="domain" description="Na+/H+ antiporter MnhB subunit-related protein" evidence="8">
    <location>
        <begin position="2"/>
        <end position="84"/>
    </location>
</feature>
<evidence type="ECO:0000256" key="2">
    <source>
        <dbReference type="ARBA" id="ARBA00022475"/>
    </source>
</evidence>
<sequence length="132" mass="14197">GLLLQYLATDVRWIESRITILPVRWIGLGLMIAAGTGMGAFLFGYPFLTAHAQYVELPLIGPVPAATAMVFDLGVFAVVVGSTVLMQIAIAHQSLRSARLRAREAADAADPVAAAEERENRIEEQAHQQEGA</sequence>
<feature type="region of interest" description="Disordered" evidence="6">
    <location>
        <begin position="108"/>
        <end position="132"/>
    </location>
</feature>
<dbReference type="GO" id="GO:0005886">
    <property type="term" value="C:plasma membrane"/>
    <property type="evidence" value="ECO:0007669"/>
    <property type="project" value="UniProtKB-SubCell"/>
</dbReference>
<dbReference type="AlphaFoldDB" id="A0A832PLI6"/>
<dbReference type="InterPro" id="IPR007182">
    <property type="entry name" value="MnhB"/>
</dbReference>
<reference evidence="9 10" key="1">
    <citation type="journal article" date="2020" name="Biotechnol. Biofuels">
        <title>New insights from the biogas microbiome by comprehensive genome-resolved metagenomics of nearly 1600 species originating from multiple anaerobic digesters.</title>
        <authorList>
            <person name="Campanaro S."/>
            <person name="Treu L."/>
            <person name="Rodriguez-R L.M."/>
            <person name="Kovalovszki A."/>
            <person name="Ziels R.M."/>
            <person name="Maus I."/>
            <person name="Zhu X."/>
            <person name="Kougias P.G."/>
            <person name="Basile A."/>
            <person name="Luo G."/>
            <person name="Schluter A."/>
            <person name="Konstantinidis K.T."/>
            <person name="Angelidaki I."/>
        </authorList>
    </citation>
    <scope>NUCLEOTIDE SEQUENCE [LARGE SCALE GENOMIC DNA]</scope>
    <source>
        <strain evidence="9">AS04akNAM_125</strain>
    </source>
</reference>
<evidence type="ECO:0000256" key="3">
    <source>
        <dbReference type="ARBA" id="ARBA00022692"/>
    </source>
</evidence>
<feature type="transmembrane region" description="Helical" evidence="7">
    <location>
        <begin position="68"/>
        <end position="91"/>
    </location>
</feature>
<protein>
    <recommendedName>
        <fullName evidence="8">Na+/H+ antiporter MnhB subunit-related protein domain-containing protein</fullName>
    </recommendedName>
</protein>
<comment type="subcellular location">
    <subcellularLocation>
        <location evidence="1">Cell membrane</location>
        <topology evidence="1">Multi-pass membrane protein</topology>
    </subcellularLocation>
</comment>
<dbReference type="Pfam" id="PF04039">
    <property type="entry name" value="MnhB"/>
    <property type="match status" value="1"/>
</dbReference>
<comment type="caution">
    <text evidence="9">The sequence shown here is derived from an EMBL/GenBank/DDBJ whole genome shotgun (WGS) entry which is preliminary data.</text>
</comment>
<dbReference type="RefSeq" id="WP_303729838.1">
    <property type="nucleotide sequence ID" value="NZ_DULP01000091.1"/>
</dbReference>
<dbReference type="Proteomes" id="UP000580830">
    <property type="component" value="Unassembled WGS sequence"/>
</dbReference>
<evidence type="ECO:0000313" key="9">
    <source>
        <dbReference type="EMBL" id="HHW33754.1"/>
    </source>
</evidence>
<feature type="transmembrane region" description="Helical" evidence="7">
    <location>
        <begin position="25"/>
        <end position="48"/>
    </location>
</feature>
<evidence type="ECO:0000256" key="1">
    <source>
        <dbReference type="ARBA" id="ARBA00004651"/>
    </source>
</evidence>
<keyword evidence="4 7" id="KW-1133">Transmembrane helix</keyword>
<evidence type="ECO:0000259" key="8">
    <source>
        <dbReference type="Pfam" id="PF04039"/>
    </source>
</evidence>
<evidence type="ECO:0000256" key="6">
    <source>
        <dbReference type="SAM" id="MobiDB-lite"/>
    </source>
</evidence>
<accession>A0A832PLI6</accession>
<feature type="non-terminal residue" evidence="9">
    <location>
        <position position="1"/>
    </location>
</feature>
<keyword evidence="2" id="KW-1003">Cell membrane</keyword>
<organism evidence="9 10">
    <name type="scientific">Paracoccus solventivorans</name>
    <dbReference type="NCBI Taxonomy" id="53463"/>
    <lineage>
        <taxon>Bacteria</taxon>
        <taxon>Pseudomonadati</taxon>
        <taxon>Pseudomonadota</taxon>
        <taxon>Alphaproteobacteria</taxon>
        <taxon>Rhodobacterales</taxon>
        <taxon>Paracoccaceae</taxon>
        <taxon>Paracoccus</taxon>
    </lineage>
</organism>
<name>A0A832PLI6_9RHOB</name>
<proteinExistence type="predicted"/>
<keyword evidence="3 7" id="KW-0812">Transmembrane</keyword>